<evidence type="ECO:0000256" key="4">
    <source>
        <dbReference type="ARBA" id="ARBA00023163"/>
    </source>
</evidence>
<evidence type="ECO:0000313" key="7">
    <source>
        <dbReference type="EMBL" id="BCJ89924.1"/>
    </source>
</evidence>
<dbReference type="PANTHER" id="PTHR30363:SF4">
    <property type="entry name" value="GLYCEROL-3-PHOSPHATE REGULON REPRESSOR"/>
    <property type="match status" value="1"/>
</dbReference>
<dbReference type="SUPFAM" id="SSF100950">
    <property type="entry name" value="NagB/RpiA/CoA transferase-like"/>
    <property type="match status" value="1"/>
</dbReference>
<dbReference type="InterPro" id="IPR037171">
    <property type="entry name" value="NagB/RpiA_transferase-like"/>
</dbReference>
<dbReference type="SUPFAM" id="SSF46785">
    <property type="entry name" value="Winged helix' DNA-binding domain"/>
    <property type="match status" value="1"/>
</dbReference>
<evidence type="ECO:0000256" key="2">
    <source>
        <dbReference type="ARBA" id="ARBA00023015"/>
    </source>
</evidence>
<evidence type="ECO:0000256" key="1">
    <source>
        <dbReference type="ARBA" id="ARBA00022491"/>
    </source>
</evidence>
<dbReference type="InterPro" id="IPR036390">
    <property type="entry name" value="WH_DNA-bd_sf"/>
</dbReference>
<dbReference type="InterPro" id="IPR050313">
    <property type="entry name" value="Carb_Metab_HTH_regulators"/>
</dbReference>
<dbReference type="SMART" id="SM00420">
    <property type="entry name" value="HTH_DEOR"/>
    <property type="match status" value="1"/>
</dbReference>
<keyword evidence="8" id="KW-1185">Reference proteome</keyword>
<evidence type="ECO:0000259" key="6">
    <source>
        <dbReference type="PROSITE" id="PS51000"/>
    </source>
</evidence>
<keyword evidence="3" id="KW-0238">DNA-binding</keyword>
<dbReference type="PRINTS" id="PR00037">
    <property type="entry name" value="HTHLACR"/>
</dbReference>
<protein>
    <submittedName>
        <fullName evidence="7">DeoR family transcriptional regulator</fullName>
    </submittedName>
</protein>
<dbReference type="PROSITE" id="PS00894">
    <property type="entry name" value="HTH_DEOR_1"/>
    <property type="match status" value="1"/>
</dbReference>
<organism evidence="7 8">
    <name type="scientific">Terrihabitans soli</name>
    <dbReference type="NCBI Taxonomy" id="708113"/>
    <lineage>
        <taxon>Bacteria</taxon>
        <taxon>Pseudomonadati</taxon>
        <taxon>Pseudomonadota</taxon>
        <taxon>Alphaproteobacteria</taxon>
        <taxon>Hyphomicrobiales</taxon>
        <taxon>Terrihabitans</taxon>
    </lineage>
</organism>
<dbReference type="InterPro" id="IPR014036">
    <property type="entry name" value="DeoR-like_C"/>
</dbReference>
<dbReference type="PANTHER" id="PTHR30363">
    <property type="entry name" value="HTH-TYPE TRANSCRIPTIONAL REGULATOR SRLR-RELATED"/>
    <property type="match status" value="1"/>
</dbReference>
<dbReference type="InterPro" id="IPR001034">
    <property type="entry name" value="DeoR_HTH"/>
</dbReference>
<dbReference type="InterPro" id="IPR018356">
    <property type="entry name" value="Tscrpt_reg_HTH_DeoR_CS"/>
</dbReference>
<dbReference type="InterPro" id="IPR036388">
    <property type="entry name" value="WH-like_DNA-bd_sf"/>
</dbReference>
<feature type="domain" description="HTH deoR-type" evidence="6">
    <location>
        <begin position="23"/>
        <end position="78"/>
    </location>
</feature>
<evidence type="ECO:0000313" key="8">
    <source>
        <dbReference type="Proteomes" id="UP000515317"/>
    </source>
</evidence>
<evidence type="ECO:0000256" key="5">
    <source>
        <dbReference type="SAM" id="MobiDB-lite"/>
    </source>
</evidence>
<dbReference type="GO" id="GO:0003677">
    <property type="term" value="F:DNA binding"/>
    <property type="evidence" value="ECO:0007669"/>
    <property type="project" value="UniProtKB-KW"/>
</dbReference>
<evidence type="ECO:0000256" key="3">
    <source>
        <dbReference type="ARBA" id="ARBA00023125"/>
    </source>
</evidence>
<keyword evidence="1" id="KW-0678">Repressor</keyword>
<dbReference type="KEGG" id="tso:IZ6_06590"/>
<dbReference type="Pfam" id="PF00455">
    <property type="entry name" value="DeoRC"/>
    <property type="match status" value="1"/>
</dbReference>
<dbReference type="Pfam" id="PF08220">
    <property type="entry name" value="HTH_DeoR"/>
    <property type="match status" value="1"/>
</dbReference>
<name>A0A6S6QI76_9HYPH</name>
<keyword evidence="2" id="KW-0805">Transcription regulation</keyword>
<reference evidence="7 8" key="1">
    <citation type="submission" date="2020-08" db="EMBL/GenBank/DDBJ databases">
        <title>Genome sequence of Rhizobiales bacterium strain IZ6.</title>
        <authorList>
            <person name="Nakai R."/>
            <person name="Naganuma T."/>
        </authorList>
    </citation>
    <scope>NUCLEOTIDE SEQUENCE [LARGE SCALE GENOMIC DNA]</scope>
    <source>
        <strain evidence="7 8">IZ6</strain>
    </source>
</reference>
<dbReference type="PROSITE" id="PS51000">
    <property type="entry name" value="HTH_DEOR_2"/>
    <property type="match status" value="1"/>
</dbReference>
<dbReference type="SMART" id="SM01134">
    <property type="entry name" value="DeoRC"/>
    <property type="match status" value="1"/>
</dbReference>
<sequence>MIQEMAETLDDSGSAAPRLKQTKQNRQSQILAELNRSPSLRIADLAARLDVSTETIRRDLDELTEQGLLNRTYGGAVRPLSTEPSISERHHLLVAERERIGRAALPIIKGGRIIMIGSGSTTTHVARRIAVELRDITVITHSFGVATVLAMNPTIKVLMLPGEYHATEGANVGVHAVSFLAGFHADFAILGASGLTVDGPNEALIECGAVYSAMTMRAAETVIVADHSKFDRTFPSRYAGWQQVHHLVTDKAPSDALRAGLDANGVGLHLA</sequence>
<dbReference type="Gene3D" id="3.40.50.1360">
    <property type="match status" value="1"/>
</dbReference>
<accession>A0A6S6QI76</accession>
<gene>
    <name evidence="7" type="ORF">IZ6_06590</name>
</gene>
<feature type="region of interest" description="Disordered" evidence="5">
    <location>
        <begin position="1"/>
        <end position="27"/>
    </location>
</feature>
<dbReference type="GO" id="GO:0003700">
    <property type="term" value="F:DNA-binding transcription factor activity"/>
    <property type="evidence" value="ECO:0007669"/>
    <property type="project" value="InterPro"/>
</dbReference>
<dbReference type="Gene3D" id="1.10.10.10">
    <property type="entry name" value="Winged helix-like DNA-binding domain superfamily/Winged helix DNA-binding domain"/>
    <property type="match status" value="1"/>
</dbReference>
<keyword evidence="4" id="KW-0804">Transcription</keyword>
<dbReference type="EMBL" id="AP023361">
    <property type="protein sequence ID" value="BCJ89924.1"/>
    <property type="molecule type" value="Genomic_DNA"/>
</dbReference>
<proteinExistence type="predicted"/>
<dbReference type="AlphaFoldDB" id="A0A6S6QI76"/>
<dbReference type="Proteomes" id="UP000515317">
    <property type="component" value="Chromosome"/>
</dbReference>